<comment type="caution">
    <text evidence="1">The sequence shown here is derived from an EMBL/GenBank/DDBJ whole genome shotgun (WGS) entry which is preliminary data.</text>
</comment>
<evidence type="ECO:0000313" key="1">
    <source>
        <dbReference type="EMBL" id="GAA1952516.1"/>
    </source>
</evidence>
<proteinExistence type="predicted"/>
<dbReference type="Proteomes" id="UP001499854">
    <property type="component" value="Unassembled WGS sequence"/>
</dbReference>
<gene>
    <name evidence="1" type="ORF">GCM10009838_04550</name>
</gene>
<name>A0ABP5BTY2_9ACTN</name>
<dbReference type="Pfam" id="PF21863">
    <property type="entry name" value="HTH_67"/>
    <property type="match status" value="1"/>
</dbReference>
<dbReference type="RefSeq" id="WP_344655198.1">
    <property type="nucleotide sequence ID" value="NZ_BAAAQM010000002.1"/>
</dbReference>
<evidence type="ECO:0000313" key="2">
    <source>
        <dbReference type="Proteomes" id="UP001499854"/>
    </source>
</evidence>
<sequence>MTADPIDDPAAIRERALSAAVEAKGALSALGGDYMSSQAARVAAKDLGMKGWPFYFGGRVGVLGPVPPEVVHAIVGFFPAEHVVASWTTARDPKQSPPLDRIVDRYRDLQRKWADEFLAALPEPDADDLADLLRGIATSSETGLSPLAAAWGAMPEPVSPRHRVVHWSHVMREQRGGLHIAAVQMAGLNPLEAIVTGPLGVDGAKFFRWPEPYPEPDDAMRLFRDEAEEITDELASRAYRGLTEAQAERLLKLLGRAQELATGGGGVGKLLADKEKTAAGA</sequence>
<dbReference type="EMBL" id="BAAAQM010000002">
    <property type="protein sequence ID" value="GAA1952516.1"/>
    <property type="molecule type" value="Genomic_DNA"/>
</dbReference>
<organism evidence="1 2">
    <name type="scientific">Catenulispora subtropica</name>
    <dbReference type="NCBI Taxonomy" id="450798"/>
    <lineage>
        <taxon>Bacteria</taxon>
        <taxon>Bacillati</taxon>
        <taxon>Actinomycetota</taxon>
        <taxon>Actinomycetes</taxon>
        <taxon>Catenulisporales</taxon>
        <taxon>Catenulisporaceae</taxon>
        <taxon>Catenulispora</taxon>
    </lineage>
</organism>
<accession>A0ABP5BTY2</accession>
<reference evidence="2" key="1">
    <citation type="journal article" date="2019" name="Int. J. Syst. Evol. Microbiol.">
        <title>The Global Catalogue of Microorganisms (GCM) 10K type strain sequencing project: providing services to taxonomists for standard genome sequencing and annotation.</title>
        <authorList>
            <consortium name="The Broad Institute Genomics Platform"/>
            <consortium name="The Broad Institute Genome Sequencing Center for Infectious Disease"/>
            <person name="Wu L."/>
            <person name="Ma J."/>
        </authorList>
    </citation>
    <scope>NUCLEOTIDE SEQUENCE [LARGE SCALE GENOMIC DNA]</scope>
    <source>
        <strain evidence="2">JCM 16013</strain>
    </source>
</reference>
<dbReference type="InterPro" id="IPR054058">
    <property type="entry name" value="HTH_67"/>
</dbReference>
<protein>
    <submittedName>
        <fullName evidence="1">Uncharacterized protein</fullName>
    </submittedName>
</protein>
<keyword evidence="2" id="KW-1185">Reference proteome</keyword>
<dbReference type="NCBIfam" id="NF047719">
    <property type="entry name" value="SCO6745_fam_HTH"/>
    <property type="match status" value="1"/>
</dbReference>